<dbReference type="SUPFAM" id="SSF51395">
    <property type="entry name" value="FMN-linked oxidoreductases"/>
    <property type="match status" value="1"/>
</dbReference>
<evidence type="ECO:0000256" key="1">
    <source>
        <dbReference type="SAM" id="MobiDB-lite"/>
    </source>
</evidence>
<evidence type="ECO:0000313" key="5">
    <source>
        <dbReference type="Proteomes" id="UP001595528"/>
    </source>
</evidence>
<dbReference type="InterPro" id="IPR044152">
    <property type="entry name" value="YqjM-like"/>
</dbReference>
<dbReference type="SUPFAM" id="SSF51905">
    <property type="entry name" value="FAD/NAD(P)-binding domain"/>
    <property type="match status" value="1"/>
</dbReference>
<dbReference type="Gene3D" id="3.20.20.70">
    <property type="entry name" value="Aldolase class I"/>
    <property type="match status" value="1"/>
</dbReference>
<evidence type="ECO:0000259" key="2">
    <source>
        <dbReference type="Pfam" id="PF00724"/>
    </source>
</evidence>
<dbReference type="EMBL" id="JBHRTR010000034">
    <property type="protein sequence ID" value="MFC3229523.1"/>
    <property type="molecule type" value="Genomic_DNA"/>
</dbReference>
<dbReference type="Pfam" id="PF00724">
    <property type="entry name" value="Oxidored_FMN"/>
    <property type="match status" value="1"/>
</dbReference>
<dbReference type="PANTHER" id="PTHR43303:SF3">
    <property type="entry name" value="BLR3436 PROTEIN"/>
    <property type="match status" value="1"/>
</dbReference>
<evidence type="ECO:0000259" key="3">
    <source>
        <dbReference type="Pfam" id="PF01494"/>
    </source>
</evidence>
<keyword evidence="5" id="KW-1185">Reference proteome</keyword>
<dbReference type="PRINTS" id="PR00420">
    <property type="entry name" value="RNGMNOXGNASE"/>
</dbReference>
<feature type="domain" description="NADH:flavin oxidoreductase/NADH oxidase N-terminal" evidence="2">
    <location>
        <begin position="394"/>
        <end position="727"/>
    </location>
</feature>
<dbReference type="InterPro" id="IPR013785">
    <property type="entry name" value="Aldolase_TIM"/>
</dbReference>
<evidence type="ECO:0000313" key="4">
    <source>
        <dbReference type="EMBL" id="MFC3229523.1"/>
    </source>
</evidence>
<reference evidence="5" key="1">
    <citation type="journal article" date="2019" name="Int. J. Syst. Evol. Microbiol.">
        <title>The Global Catalogue of Microorganisms (GCM) 10K type strain sequencing project: providing services to taxonomists for standard genome sequencing and annotation.</title>
        <authorList>
            <consortium name="The Broad Institute Genomics Platform"/>
            <consortium name="The Broad Institute Genome Sequencing Center for Infectious Disease"/>
            <person name="Wu L."/>
            <person name="Ma J."/>
        </authorList>
    </citation>
    <scope>NUCLEOTIDE SEQUENCE [LARGE SCALE GENOMIC DNA]</scope>
    <source>
        <strain evidence="5">KCTC 42964</strain>
    </source>
</reference>
<dbReference type="Gene3D" id="3.50.50.60">
    <property type="entry name" value="FAD/NAD(P)-binding domain"/>
    <property type="match status" value="1"/>
</dbReference>
<proteinExistence type="predicted"/>
<dbReference type="PANTHER" id="PTHR43303">
    <property type="entry name" value="NADPH DEHYDROGENASE C23G7.10C-RELATED"/>
    <property type="match status" value="1"/>
</dbReference>
<dbReference type="NCBIfam" id="NF006101">
    <property type="entry name" value="PRK08255.1"/>
    <property type="match status" value="1"/>
</dbReference>
<dbReference type="CDD" id="cd02932">
    <property type="entry name" value="OYE_YqiM_FMN"/>
    <property type="match status" value="1"/>
</dbReference>
<gene>
    <name evidence="4" type="ORF">ACFOGJ_19905</name>
</gene>
<dbReference type="InterPro" id="IPR001155">
    <property type="entry name" value="OxRdtase_FMN_N"/>
</dbReference>
<sequence length="785" mass="86135">MKVNVIGGGPGGLFYAILHRKAHPTDEVTVYERNRPDDTFGFGVVLSAATLGNVYAADQETYVNIERAFAYWDDIYTHFRGHVLKSAGHAFSGVSRLKLLQILQARAQELGVAIHYEHDVADLAPYLEADLVVAADGINSRVREGWKEHFRPHTDLRPNKFTWLGAEMTLPGFTYVFKHNAHGIWTAHAYQYEPGMCTVVAETTDAAFAAAGLEVENEAKTVAYLDEVFADEFGRGKLVTNRSYWRNFPMMRLDSWVKDNVVLLGDAAHTAHFSIGSGTKLAMESAIALAAEVDAHYGDVPKALAAYDVNRRDEVERTQHAADVSLVWFENVKRLWDVDPVQFNFSLLSRSKQITYENLRERDPAVVAEVDRWYTAKVAAEQKLIAPEPPVPPMFTPFRLRDMTLGNRVVVSPMCQYSAADGMPNDWHLMHLGARAVGGAGLVVTEMTCVAEDARISPGCAGIWTEGQAAQWRRIVDFVHTHSQAKIAMQIGHAGRKGSTQLGWDRIDHPLPDGNWPICSASALPYYPGESQVPKEMDEADMARVTAQFVAAAKAALACGFDMLELHMAHGYLLASFISPLTNRRTDGYGGGLEARMRYPLQVLDAVRAAWPEEKPLSVRISATDWAEGGLEGPDAVEIAKMLKAHGVDLVDVSTGQTDPASKPFYGRMYQTPFAEAIRLEADIATMAVGAITTADQVNTIVASGRADLCALARPHLTNPHFTLQAAAEYGISTQPWPKQYMPGKQQAESLAARAKQDAAARAVKPPPMRPAAVAAGRSRQEAAE</sequence>
<dbReference type="Pfam" id="PF01494">
    <property type="entry name" value="FAD_binding_3"/>
    <property type="match status" value="1"/>
</dbReference>
<feature type="region of interest" description="Disordered" evidence="1">
    <location>
        <begin position="742"/>
        <end position="785"/>
    </location>
</feature>
<name>A0ABV7L4G5_9PROT</name>
<dbReference type="Proteomes" id="UP001595528">
    <property type="component" value="Unassembled WGS sequence"/>
</dbReference>
<dbReference type="RefSeq" id="WP_379903815.1">
    <property type="nucleotide sequence ID" value="NZ_JBHRTR010000034.1"/>
</dbReference>
<accession>A0ABV7L4G5</accession>
<comment type="caution">
    <text evidence="4">The sequence shown here is derived from an EMBL/GenBank/DDBJ whole genome shotgun (WGS) entry which is preliminary data.</text>
</comment>
<feature type="domain" description="FAD-binding" evidence="3">
    <location>
        <begin position="124"/>
        <end position="318"/>
    </location>
</feature>
<dbReference type="InterPro" id="IPR002938">
    <property type="entry name" value="FAD-bd"/>
</dbReference>
<organism evidence="4 5">
    <name type="scientific">Marinibaculum pumilum</name>
    <dbReference type="NCBI Taxonomy" id="1766165"/>
    <lineage>
        <taxon>Bacteria</taxon>
        <taxon>Pseudomonadati</taxon>
        <taxon>Pseudomonadota</taxon>
        <taxon>Alphaproteobacteria</taxon>
        <taxon>Rhodospirillales</taxon>
        <taxon>Rhodospirillaceae</taxon>
        <taxon>Marinibaculum</taxon>
    </lineage>
</organism>
<dbReference type="InterPro" id="IPR036188">
    <property type="entry name" value="FAD/NAD-bd_sf"/>
</dbReference>
<feature type="compositionally biased region" description="Low complexity" evidence="1">
    <location>
        <begin position="752"/>
        <end position="763"/>
    </location>
</feature>
<protein>
    <submittedName>
        <fullName evidence="4">Bifunctional salicylyl-CoA 5-hydroxylase/oxidoreductase</fullName>
    </submittedName>
</protein>
<dbReference type="Gene3D" id="3.30.9.20">
    <property type="match status" value="1"/>
</dbReference>